<dbReference type="OrthoDB" id="9763857at2"/>
<dbReference type="AlphaFoldDB" id="A0A1G8GYG8"/>
<dbReference type="SUPFAM" id="SSF109604">
    <property type="entry name" value="HD-domain/PDEase-like"/>
    <property type="match status" value="1"/>
</dbReference>
<dbReference type="GO" id="GO:0008081">
    <property type="term" value="F:phosphoric diester hydrolase activity"/>
    <property type="evidence" value="ECO:0007669"/>
    <property type="project" value="UniProtKB-ARBA"/>
</dbReference>
<dbReference type="InterPro" id="IPR001789">
    <property type="entry name" value="Sig_transdc_resp-reg_receiver"/>
</dbReference>
<dbReference type="Pfam" id="PF00072">
    <property type="entry name" value="Response_reg"/>
    <property type="match status" value="1"/>
</dbReference>
<feature type="modified residue" description="4-aspartylphosphate" evidence="1">
    <location>
        <position position="57"/>
    </location>
</feature>
<dbReference type="Pfam" id="PF13487">
    <property type="entry name" value="HD_5"/>
    <property type="match status" value="1"/>
</dbReference>
<dbReference type="PROSITE" id="PS50110">
    <property type="entry name" value="RESPONSE_REGULATORY"/>
    <property type="match status" value="1"/>
</dbReference>
<evidence type="ECO:0000313" key="4">
    <source>
        <dbReference type="EMBL" id="SDH99331.1"/>
    </source>
</evidence>
<keyword evidence="5" id="KW-1185">Reference proteome</keyword>
<feature type="domain" description="HD-GYP" evidence="3">
    <location>
        <begin position="144"/>
        <end position="341"/>
    </location>
</feature>
<evidence type="ECO:0000256" key="1">
    <source>
        <dbReference type="PROSITE-ProRule" id="PRU00169"/>
    </source>
</evidence>
<dbReference type="STRING" id="83767.SAMN05660652_02675"/>
<reference evidence="4 5" key="1">
    <citation type="submission" date="2016-10" db="EMBL/GenBank/DDBJ databases">
        <authorList>
            <person name="de Groot N.N."/>
        </authorList>
    </citation>
    <scope>NUCLEOTIDE SEQUENCE [LARGE SCALE GENOMIC DNA]</scope>
    <source>
        <strain evidence="4 5">DSM 5885</strain>
    </source>
</reference>
<evidence type="ECO:0000259" key="3">
    <source>
        <dbReference type="PROSITE" id="PS51832"/>
    </source>
</evidence>
<dbReference type="SMART" id="SM00448">
    <property type="entry name" value="REC"/>
    <property type="match status" value="1"/>
</dbReference>
<feature type="domain" description="Response regulatory" evidence="2">
    <location>
        <begin position="8"/>
        <end position="124"/>
    </location>
</feature>
<dbReference type="Proteomes" id="UP000198607">
    <property type="component" value="Unassembled WGS sequence"/>
</dbReference>
<gene>
    <name evidence="4" type="ORF">SAMN05660652_02675</name>
</gene>
<dbReference type="InterPro" id="IPR003607">
    <property type="entry name" value="HD/PDEase_dom"/>
</dbReference>
<dbReference type="SUPFAM" id="SSF52172">
    <property type="entry name" value="CheY-like"/>
    <property type="match status" value="1"/>
</dbReference>
<name>A0A1G8GYG8_9RHOO</name>
<evidence type="ECO:0000313" key="5">
    <source>
        <dbReference type="Proteomes" id="UP000198607"/>
    </source>
</evidence>
<sequence>MTSQGGETILVVDDVPENIATLVAILGDDYRVTFATNGADALRAAQAQPQPSLILLDVMMPDMDGYDVCRRLKADLRTLNIPVIFLTAQDDVRNEEVGLRLGAVDYLHKPCHPAIVLQRVRIHLALHNQNLALETRVQERTRELEETRVEIIRRLGRAGEYRDNETGMHVIRMSLYCNRLALAAKVPKAQADLLQLAAPMHDIGKIGIPDNILLKPGKLTDEERRVMQRHAEIGAEIIGVHDGDLLILARNIALTHHERWDGMGYPQGLAGEAIPFEGRIAAICDVYDALTSARPYKKAWSFDAAINHIVLESGKAFDPALVTLFVTMISECTEIRQRYCDPSDAAEASLRTSP</sequence>
<evidence type="ECO:0000259" key="2">
    <source>
        <dbReference type="PROSITE" id="PS50110"/>
    </source>
</evidence>
<dbReference type="InterPro" id="IPR052020">
    <property type="entry name" value="Cyclic_di-GMP/3'3'-cGAMP_PDE"/>
</dbReference>
<dbReference type="CDD" id="cd00077">
    <property type="entry name" value="HDc"/>
    <property type="match status" value="1"/>
</dbReference>
<proteinExistence type="predicted"/>
<keyword evidence="1" id="KW-0597">Phosphoprotein</keyword>
<dbReference type="PANTHER" id="PTHR45228:SF5">
    <property type="entry name" value="CYCLIC DI-GMP PHOSPHODIESTERASE VC_1348-RELATED"/>
    <property type="match status" value="1"/>
</dbReference>
<dbReference type="Gene3D" id="1.10.3210.10">
    <property type="entry name" value="Hypothetical protein af1432"/>
    <property type="match status" value="1"/>
</dbReference>
<keyword evidence="4" id="KW-0378">Hydrolase</keyword>
<organism evidence="4 5">
    <name type="scientific">Propionivibrio dicarboxylicus</name>
    <dbReference type="NCBI Taxonomy" id="83767"/>
    <lineage>
        <taxon>Bacteria</taxon>
        <taxon>Pseudomonadati</taxon>
        <taxon>Pseudomonadota</taxon>
        <taxon>Betaproteobacteria</taxon>
        <taxon>Rhodocyclales</taxon>
        <taxon>Rhodocyclaceae</taxon>
        <taxon>Propionivibrio</taxon>
    </lineage>
</organism>
<dbReference type="PROSITE" id="PS51832">
    <property type="entry name" value="HD_GYP"/>
    <property type="match status" value="1"/>
</dbReference>
<dbReference type="RefSeq" id="WP_091938403.1">
    <property type="nucleotide sequence ID" value="NZ_FNCY01000011.1"/>
</dbReference>
<dbReference type="SMART" id="SM00471">
    <property type="entry name" value="HDc"/>
    <property type="match status" value="1"/>
</dbReference>
<protein>
    <submittedName>
        <fullName evidence="4">Response regulator receiver modulated metal dependent phosphohydrolase</fullName>
    </submittedName>
</protein>
<dbReference type="Gene3D" id="3.40.50.2300">
    <property type="match status" value="1"/>
</dbReference>
<dbReference type="InterPro" id="IPR011006">
    <property type="entry name" value="CheY-like_superfamily"/>
</dbReference>
<dbReference type="InterPro" id="IPR037522">
    <property type="entry name" value="HD_GYP_dom"/>
</dbReference>
<dbReference type="PANTHER" id="PTHR45228">
    <property type="entry name" value="CYCLIC DI-GMP PHOSPHODIESTERASE TM_0186-RELATED"/>
    <property type="match status" value="1"/>
</dbReference>
<dbReference type="EMBL" id="FNCY01000011">
    <property type="protein sequence ID" value="SDH99331.1"/>
    <property type="molecule type" value="Genomic_DNA"/>
</dbReference>
<accession>A0A1G8GYG8</accession>
<dbReference type="GO" id="GO:0000160">
    <property type="term" value="P:phosphorelay signal transduction system"/>
    <property type="evidence" value="ECO:0007669"/>
    <property type="project" value="InterPro"/>
</dbReference>